<dbReference type="RefSeq" id="WP_209627758.1">
    <property type="nucleotide sequence ID" value="NZ_PRDG01000002.1"/>
</dbReference>
<reference evidence="3 4" key="1">
    <citation type="submission" date="2018-02" db="EMBL/GenBank/DDBJ databases">
        <title>Draft genome sequence of Streptococcus oricebi CCUG 70868T type strain.</title>
        <authorList>
            <person name="Mendez V."/>
            <person name="Salva-Serra F."/>
            <person name="Jaen-Luchoro D."/>
            <person name="Gonzales-Siles L."/>
            <person name="Karlsson R."/>
            <person name="Engstrom-Jakobsson H."/>
            <person name="Busquets A."/>
            <person name="Gomila M."/>
            <person name="Pineiro-Iglesias B."/>
            <person name="Bennasar-Figueras A."/>
            <person name="Seeger M."/>
            <person name="Moore E."/>
        </authorList>
    </citation>
    <scope>NUCLEOTIDE SEQUENCE [LARGE SCALE GENOMIC DNA]</scope>
    <source>
        <strain evidence="3 4">CCUG 70868</strain>
    </source>
</reference>
<comment type="caution">
    <text evidence="3">The sequence shown here is derived from an EMBL/GenBank/DDBJ whole genome shotgun (WGS) entry which is preliminary data.</text>
</comment>
<sequence>MKFYTIDKQAEFAETPVQESGRIIHHLHLAAGKEVPEHSADALVTVICLAGKVDFSTRQETVQLVPGSFLTMEPNELHSLVGLEDSHLYVIKQLLY</sequence>
<dbReference type="InterPro" id="IPR003313">
    <property type="entry name" value="AraC-bd"/>
</dbReference>
<dbReference type="Gene3D" id="2.60.120.10">
    <property type="entry name" value="Jelly Rolls"/>
    <property type="match status" value="1"/>
</dbReference>
<dbReference type="EMBL" id="PRDG01000002">
    <property type="protein sequence ID" value="MBP2623280.1"/>
    <property type="molecule type" value="Genomic_DNA"/>
</dbReference>
<feature type="domain" description="AraC-type arabinose-binding/dimerisation" evidence="2">
    <location>
        <begin position="32"/>
        <end position="80"/>
    </location>
</feature>
<dbReference type="Pfam" id="PF02311">
    <property type="entry name" value="AraC_binding"/>
    <property type="match status" value="1"/>
</dbReference>
<dbReference type="Proteomes" id="UP001519296">
    <property type="component" value="Unassembled WGS sequence"/>
</dbReference>
<evidence type="ECO:0000313" key="3">
    <source>
        <dbReference type="EMBL" id="MBP2623280.1"/>
    </source>
</evidence>
<name>A0ABS5B386_9STRE</name>
<organism evidence="3 4">
    <name type="scientific">Streptococcus oricebi</name>
    <dbReference type="NCBI Taxonomy" id="1547447"/>
    <lineage>
        <taxon>Bacteria</taxon>
        <taxon>Bacillati</taxon>
        <taxon>Bacillota</taxon>
        <taxon>Bacilli</taxon>
        <taxon>Lactobacillales</taxon>
        <taxon>Streptococcaceae</taxon>
        <taxon>Streptococcus</taxon>
    </lineage>
</organism>
<evidence type="ECO:0000313" key="4">
    <source>
        <dbReference type="Proteomes" id="UP001519296"/>
    </source>
</evidence>
<dbReference type="InterPro" id="IPR011051">
    <property type="entry name" value="RmlC_Cupin_sf"/>
</dbReference>
<evidence type="ECO:0000259" key="2">
    <source>
        <dbReference type="Pfam" id="PF02311"/>
    </source>
</evidence>
<protein>
    <submittedName>
        <fullName evidence="3">Cupin</fullName>
    </submittedName>
</protein>
<proteinExistence type="predicted"/>
<keyword evidence="4" id="KW-1185">Reference proteome</keyword>
<keyword evidence="1" id="KW-0238">DNA-binding</keyword>
<accession>A0ABS5B386</accession>
<dbReference type="InterPro" id="IPR014710">
    <property type="entry name" value="RmlC-like_jellyroll"/>
</dbReference>
<dbReference type="SUPFAM" id="SSF51182">
    <property type="entry name" value="RmlC-like cupins"/>
    <property type="match status" value="1"/>
</dbReference>
<gene>
    <name evidence="3" type="ORF">C4K46_04930</name>
</gene>
<evidence type="ECO:0000256" key="1">
    <source>
        <dbReference type="ARBA" id="ARBA00023125"/>
    </source>
</evidence>